<dbReference type="RefSeq" id="WP_028727722.1">
    <property type="nucleotide sequence ID" value="NZ_AUAE01000018.1"/>
</dbReference>
<reference evidence="1 2" key="1">
    <citation type="submission" date="2013-04" db="EMBL/GenBank/DDBJ databases">
        <title>The Genome Sequence of Parabacteroides gordonii DSM 23371.</title>
        <authorList>
            <consortium name="The Broad Institute Genomics Platform"/>
            <person name="Earl A."/>
            <person name="Ward D."/>
            <person name="Feldgarden M."/>
            <person name="Gevers D."/>
            <person name="Martens E."/>
            <person name="Sakamoto M."/>
            <person name="Benno Y."/>
            <person name="Suzuki N."/>
            <person name="Matsunaga N."/>
            <person name="Koshihara K."/>
            <person name="Seki M."/>
            <person name="Komiya H."/>
            <person name="Walker B."/>
            <person name="Young S."/>
            <person name="Zeng Q."/>
            <person name="Gargeya S."/>
            <person name="Fitzgerald M."/>
            <person name="Haas B."/>
            <person name="Abouelleil A."/>
            <person name="Allen A.W."/>
            <person name="Alvarado L."/>
            <person name="Arachchi H.M."/>
            <person name="Berlin A.M."/>
            <person name="Chapman S.B."/>
            <person name="Gainer-Dewar J."/>
            <person name="Goldberg J."/>
            <person name="Griggs A."/>
            <person name="Gujja S."/>
            <person name="Hansen M."/>
            <person name="Howarth C."/>
            <person name="Imamovic A."/>
            <person name="Ireland A."/>
            <person name="Larimer J."/>
            <person name="McCowan C."/>
            <person name="Murphy C."/>
            <person name="Pearson M."/>
            <person name="Poon T.W."/>
            <person name="Priest M."/>
            <person name="Roberts A."/>
            <person name="Saif S."/>
            <person name="Shea T."/>
            <person name="Sisk P."/>
            <person name="Sykes S."/>
            <person name="Wortman J."/>
            <person name="Nusbaum C."/>
            <person name="Birren B."/>
        </authorList>
    </citation>
    <scope>NUCLEOTIDE SEQUENCE [LARGE SCALE GENOMIC DNA]</scope>
    <source>
        <strain evidence="1 2">MS-1</strain>
    </source>
</reference>
<dbReference type="HOGENOM" id="CLU_1813936_0_0_10"/>
<evidence type="ECO:0000313" key="1">
    <source>
        <dbReference type="EMBL" id="KKB58334.1"/>
    </source>
</evidence>
<comment type="caution">
    <text evidence="1">The sequence shown here is derived from an EMBL/GenBank/DDBJ whole genome shotgun (WGS) entry which is preliminary data.</text>
</comment>
<evidence type="ECO:0000313" key="2">
    <source>
        <dbReference type="Proteomes" id="UP000033035"/>
    </source>
</evidence>
<protein>
    <submittedName>
        <fullName evidence="1">Uncharacterized protein</fullName>
    </submittedName>
</protein>
<name>A0A0F5JKU5_9BACT</name>
<dbReference type="Proteomes" id="UP000033035">
    <property type="component" value="Unassembled WGS sequence"/>
</dbReference>
<accession>A0A0F5JKU5</accession>
<gene>
    <name evidence="1" type="ORF">HMPREF1536_01209</name>
</gene>
<dbReference type="PATRIC" id="fig|1203610.3.peg.1234"/>
<proteinExistence type="predicted"/>
<sequence>MEAENNSPVADTSGFEHIVQQFQQDISKDAYFEEESMRIKQAFSNTKQGEDQLLYLRHQLQCVKTFLTRLELPWDKYIPLLFRGFACYLQCEERKSVRSKNYRLSAELMECVAFLSQSGRLINSMANYYDKQIKEVEKKIAEKNIS</sequence>
<keyword evidence="2" id="KW-1185">Reference proteome</keyword>
<dbReference type="AlphaFoldDB" id="A0A0F5JKU5"/>
<dbReference type="EMBL" id="AQHW01000009">
    <property type="protein sequence ID" value="KKB58334.1"/>
    <property type="molecule type" value="Genomic_DNA"/>
</dbReference>
<organism evidence="1 2">
    <name type="scientific">Parabacteroides gordonii MS-1 = DSM 23371</name>
    <dbReference type="NCBI Taxonomy" id="1203610"/>
    <lineage>
        <taxon>Bacteria</taxon>
        <taxon>Pseudomonadati</taxon>
        <taxon>Bacteroidota</taxon>
        <taxon>Bacteroidia</taxon>
        <taxon>Bacteroidales</taxon>
        <taxon>Tannerellaceae</taxon>
        <taxon>Parabacteroides</taxon>
    </lineage>
</organism>